<protein>
    <submittedName>
        <fullName evidence="1">Uncharacterized protein</fullName>
    </submittedName>
</protein>
<evidence type="ECO:0000313" key="1">
    <source>
        <dbReference type="EMBL" id="KAF0932419.1"/>
    </source>
</evidence>
<comment type="caution">
    <text evidence="1">The sequence shown here is derived from an EMBL/GenBank/DDBJ whole genome shotgun (WGS) entry which is preliminary data.</text>
</comment>
<dbReference type="EMBL" id="SPHZ02000001">
    <property type="protein sequence ID" value="KAF0932419.1"/>
    <property type="molecule type" value="Genomic_DNA"/>
</dbReference>
<gene>
    <name evidence="1" type="ORF">E2562_010334</name>
</gene>
<evidence type="ECO:0000313" key="2">
    <source>
        <dbReference type="Proteomes" id="UP000479710"/>
    </source>
</evidence>
<organism evidence="1 2">
    <name type="scientific">Oryza meyeriana var. granulata</name>
    <dbReference type="NCBI Taxonomy" id="110450"/>
    <lineage>
        <taxon>Eukaryota</taxon>
        <taxon>Viridiplantae</taxon>
        <taxon>Streptophyta</taxon>
        <taxon>Embryophyta</taxon>
        <taxon>Tracheophyta</taxon>
        <taxon>Spermatophyta</taxon>
        <taxon>Magnoliopsida</taxon>
        <taxon>Liliopsida</taxon>
        <taxon>Poales</taxon>
        <taxon>Poaceae</taxon>
        <taxon>BOP clade</taxon>
        <taxon>Oryzoideae</taxon>
        <taxon>Oryzeae</taxon>
        <taxon>Oryzinae</taxon>
        <taxon>Oryza</taxon>
        <taxon>Oryza meyeriana</taxon>
    </lineage>
</organism>
<dbReference type="AlphaFoldDB" id="A0A6G1F6F7"/>
<accession>A0A6G1F6F7</accession>
<name>A0A6G1F6F7_9ORYZ</name>
<reference evidence="1 2" key="1">
    <citation type="submission" date="2019-11" db="EMBL/GenBank/DDBJ databases">
        <title>Whole genome sequence of Oryza granulata.</title>
        <authorList>
            <person name="Li W."/>
        </authorList>
    </citation>
    <scope>NUCLEOTIDE SEQUENCE [LARGE SCALE GENOMIC DNA]</scope>
    <source>
        <strain evidence="2">cv. Menghai</strain>
        <tissue evidence="1">Leaf</tissue>
    </source>
</reference>
<sequence length="151" mass="15964">MHHLRLLLATVSARHRYPELCRVEEPSSLVAFTIGSAVAPSTSAVASLPGNAAGPPSSPSSRSPPLLSLVAFVASPLQPRHRLVPHRRCRPGVLHRRLAIGALPRSGSTSPRHAKAGRCKLNRAQGLGSPSVIDMWGPSAGFLLWLPGEPS</sequence>
<proteinExistence type="predicted"/>
<keyword evidence="2" id="KW-1185">Reference proteome</keyword>
<dbReference type="Proteomes" id="UP000479710">
    <property type="component" value="Unassembled WGS sequence"/>
</dbReference>